<evidence type="ECO:0000256" key="1">
    <source>
        <dbReference type="SAM" id="Phobius"/>
    </source>
</evidence>
<protein>
    <submittedName>
        <fullName evidence="2">Uncharacterized protein</fullName>
    </submittedName>
</protein>
<dbReference type="Pfam" id="PF12452">
    <property type="entry name" value="DUF3685"/>
    <property type="match status" value="1"/>
</dbReference>
<evidence type="ECO:0000313" key="2">
    <source>
        <dbReference type="EMBL" id="CAN79294.1"/>
    </source>
</evidence>
<dbReference type="EMBL" id="AM470322">
    <property type="protein sequence ID" value="CAN79294.1"/>
    <property type="molecule type" value="Genomic_DNA"/>
</dbReference>
<name>A5BTA3_VITVI</name>
<dbReference type="InterPro" id="IPR022552">
    <property type="entry name" value="UPF_Ycf55"/>
</dbReference>
<organism evidence="2">
    <name type="scientific">Vitis vinifera</name>
    <name type="common">Grape</name>
    <dbReference type="NCBI Taxonomy" id="29760"/>
    <lineage>
        <taxon>Eukaryota</taxon>
        <taxon>Viridiplantae</taxon>
        <taxon>Streptophyta</taxon>
        <taxon>Embryophyta</taxon>
        <taxon>Tracheophyta</taxon>
        <taxon>Spermatophyta</taxon>
        <taxon>Magnoliopsida</taxon>
        <taxon>eudicotyledons</taxon>
        <taxon>Gunneridae</taxon>
        <taxon>Pentapetalae</taxon>
        <taxon>rosids</taxon>
        <taxon>Vitales</taxon>
        <taxon>Vitaceae</taxon>
        <taxon>Viteae</taxon>
        <taxon>Vitis</taxon>
    </lineage>
</organism>
<sequence length="130" mass="14982">MEAVVSMYEDCFDLCTLQSQLIEEPSKSQAENFSWWKKLTVRQSGSLSTPSHCVVISHFSMPVKRTKELRALTGWRYYFSLFLELSDITMPLIRAIFTKVSDAVSFFLVCLIGRSLGLIYTGIRQSLRWN</sequence>
<dbReference type="PANTHER" id="PTHR36807:SF2">
    <property type="entry name" value="PHOSPHOGLYCOLATE PHOSPHATASE"/>
    <property type="match status" value="1"/>
</dbReference>
<proteinExistence type="predicted"/>
<keyword evidence="1" id="KW-0812">Transmembrane</keyword>
<dbReference type="ExpressionAtlas" id="A5BTA3">
    <property type="expression patterns" value="baseline"/>
</dbReference>
<accession>A5BTA3</accession>
<feature type="transmembrane region" description="Helical" evidence="1">
    <location>
        <begin position="103"/>
        <end position="123"/>
    </location>
</feature>
<reference evidence="2" key="1">
    <citation type="journal article" date="2007" name="PLoS ONE">
        <title>The first genome sequence of an elite grapevine cultivar (Pinot noir Vitis vinifera L.): coping with a highly heterozygous genome.</title>
        <authorList>
            <person name="Velasco R."/>
            <person name="Zharkikh A."/>
            <person name="Troggio M."/>
            <person name="Cartwright D.A."/>
            <person name="Cestaro A."/>
            <person name="Pruss D."/>
            <person name="Pindo M."/>
            <person name="FitzGerald L.M."/>
            <person name="Vezzulli S."/>
            <person name="Reid J."/>
            <person name="Malacarne G."/>
            <person name="Iliev D."/>
            <person name="Coppola G."/>
            <person name="Wardell B."/>
            <person name="Micheletti D."/>
            <person name="Macalma T."/>
            <person name="Facci M."/>
            <person name="Mitchell J.T."/>
            <person name="Perazzolli M."/>
            <person name="Eldredge G."/>
            <person name="Gatto P."/>
            <person name="Oyzerski R."/>
            <person name="Moretto M."/>
            <person name="Gutin N."/>
            <person name="Stefanini M."/>
            <person name="Chen Y."/>
            <person name="Segala C."/>
            <person name="Davenport C."/>
            <person name="Dematte L."/>
            <person name="Mraz A."/>
            <person name="Battilana J."/>
            <person name="Stormo K."/>
            <person name="Costa F."/>
            <person name="Tao Q."/>
            <person name="Si-Ammour A."/>
            <person name="Harkins T."/>
            <person name="Lackey A."/>
            <person name="Perbost C."/>
            <person name="Taillon B."/>
            <person name="Stella A."/>
            <person name="Solovyev V."/>
            <person name="Fawcett J.A."/>
            <person name="Sterck L."/>
            <person name="Vandepoele K."/>
            <person name="Grando S.M."/>
            <person name="Toppo S."/>
            <person name="Moser C."/>
            <person name="Lanchbury J."/>
            <person name="Bogden R."/>
            <person name="Skolnick M."/>
            <person name="Sgaramella V."/>
            <person name="Bhatnagar S.K."/>
            <person name="Fontana P."/>
            <person name="Gutin A."/>
            <person name="Van de Peer Y."/>
            <person name="Salamini F."/>
            <person name="Viola R."/>
        </authorList>
    </citation>
    <scope>NUCLEOTIDE SEQUENCE</scope>
</reference>
<dbReference type="PANTHER" id="PTHR36807">
    <property type="entry name" value="PHOSPHOGLYCOLATE PHOSPHATASE"/>
    <property type="match status" value="1"/>
</dbReference>
<dbReference type="AlphaFoldDB" id="A5BTA3"/>
<keyword evidence="1" id="KW-1133">Transmembrane helix</keyword>
<gene>
    <name evidence="2" type="ORF">VITISV_001049</name>
</gene>
<keyword evidence="1" id="KW-0472">Membrane</keyword>